<accession>Q8TKC5</accession>
<evidence type="ECO:0000313" key="1">
    <source>
        <dbReference type="EMBL" id="AAM06849.1"/>
    </source>
</evidence>
<sequence>MKRKTESDPRLSGGSIPESRKFFSFFFSSCVARDLSRAACQMKSYMQQAPQLREISYTEETPLWTERILCSYLGSRFSILVNISASASLSCGSAEKAENRFERGLRPKFQPI</sequence>
<dbReference type="STRING" id="188937.MA_3483"/>
<gene>
    <name evidence="1" type="ordered locus">MA_3483</name>
</gene>
<dbReference type="EMBL" id="AE010299">
    <property type="protein sequence ID" value="AAM06849.1"/>
    <property type="molecule type" value="Genomic_DNA"/>
</dbReference>
<name>Q8TKC5_METAC</name>
<dbReference type="KEGG" id="mac:MA_3483"/>
<proteinExistence type="predicted"/>
<protein>
    <submittedName>
        <fullName evidence="1">Uncharacterized protein</fullName>
    </submittedName>
</protein>
<dbReference type="EnsemblBacteria" id="AAM06849">
    <property type="protein sequence ID" value="AAM06849"/>
    <property type="gene ID" value="MA_3483"/>
</dbReference>
<organism evidence="1 2">
    <name type="scientific">Methanosarcina acetivorans (strain ATCC 35395 / DSM 2834 / JCM 12185 / C2A)</name>
    <dbReference type="NCBI Taxonomy" id="188937"/>
    <lineage>
        <taxon>Archaea</taxon>
        <taxon>Methanobacteriati</taxon>
        <taxon>Methanobacteriota</taxon>
        <taxon>Stenosarchaea group</taxon>
        <taxon>Methanomicrobia</taxon>
        <taxon>Methanosarcinales</taxon>
        <taxon>Methanosarcinaceae</taxon>
        <taxon>Methanosarcina</taxon>
    </lineage>
</organism>
<keyword evidence="2" id="KW-1185">Reference proteome</keyword>
<reference evidence="1 2" key="1">
    <citation type="journal article" date="2002" name="Genome Res.">
        <title>The genome of Methanosarcina acetivorans reveals extensive metabolic and physiological diversity.</title>
        <authorList>
            <person name="Galagan J.E."/>
            <person name="Nusbaum C."/>
            <person name="Roy A."/>
            <person name="Endrizzi M.G."/>
            <person name="Macdonald P."/>
            <person name="FitzHugh W."/>
            <person name="Calvo S."/>
            <person name="Engels R."/>
            <person name="Smirnov S."/>
            <person name="Atnoor D."/>
            <person name="Brown A."/>
            <person name="Allen N."/>
            <person name="Naylor J."/>
            <person name="Stange-Thomann N."/>
            <person name="DeArellano K."/>
            <person name="Johnson R."/>
            <person name="Linton L."/>
            <person name="McEwan P."/>
            <person name="McKernan K."/>
            <person name="Talamas J."/>
            <person name="Tirrell A."/>
            <person name="Ye W."/>
            <person name="Zimmer A."/>
            <person name="Barber R.D."/>
            <person name="Cann I."/>
            <person name="Graham D.E."/>
            <person name="Grahame D.A."/>
            <person name="Guss A."/>
            <person name="Hedderich R."/>
            <person name="Ingram-Smith C."/>
            <person name="Kuettner C.H."/>
            <person name="Krzycki J.A."/>
            <person name="Leigh J.A."/>
            <person name="Li W."/>
            <person name="Liu J."/>
            <person name="Mukhopadhyay B."/>
            <person name="Reeve J.N."/>
            <person name="Smith K."/>
            <person name="Springer T.A."/>
            <person name="Umayam L.A."/>
            <person name="White O."/>
            <person name="White R.H."/>
            <person name="de Macario E.C."/>
            <person name="Ferry J.G."/>
            <person name="Jarrell K.F."/>
            <person name="Jing H."/>
            <person name="Macario A.J.L."/>
            <person name="Paulsen I."/>
            <person name="Pritchett M."/>
            <person name="Sowers K.R."/>
            <person name="Swanson R.V."/>
            <person name="Zinder S.H."/>
            <person name="Lander E."/>
            <person name="Metcalf W.W."/>
            <person name="Birren B."/>
        </authorList>
    </citation>
    <scope>NUCLEOTIDE SEQUENCE [LARGE SCALE GENOMIC DNA]</scope>
    <source>
        <strain evidence="2">ATCC 35395 / DSM 2834 / JCM 12185 / C2A</strain>
    </source>
</reference>
<dbReference type="HOGENOM" id="CLU_2140186_0_0_2"/>
<dbReference type="Proteomes" id="UP000002487">
    <property type="component" value="Chromosome"/>
</dbReference>
<evidence type="ECO:0000313" key="2">
    <source>
        <dbReference type="Proteomes" id="UP000002487"/>
    </source>
</evidence>
<dbReference type="AlphaFoldDB" id="Q8TKC5"/>
<dbReference type="InParanoid" id="Q8TKC5"/>